<comment type="caution">
    <text evidence="1">The sequence shown here is derived from an EMBL/GenBank/DDBJ whole genome shotgun (WGS) entry which is preliminary data.</text>
</comment>
<keyword evidence="2" id="KW-1185">Reference proteome</keyword>
<protein>
    <submittedName>
        <fullName evidence="1">Uncharacterized protein</fullName>
    </submittedName>
</protein>
<proteinExistence type="predicted"/>
<dbReference type="Proteomes" id="UP000602759">
    <property type="component" value="Unassembled WGS sequence"/>
</dbReference>
<dbReference type="RefSeq" id="WP_190993939.1">
    <property type="nucleotide sequence ID" value="NZ_JACOIK010000005.1"/>
</dbReference>
<evidence type="ECO:0000313" key="2">
    <source>
        <dbReference type="Proteomes" id="UP000602759"/>
    </source>
</evidence>
<evidence type="ECO:0000313" key="1">
    <source>
        <dbReference type="EMBL" id="MBD1432963.1"/>
    </source>
</evidence>
<dbReference type="EMBL" id="JACOIK010000005">
    <property type="protein sequence ID" value="MBD1432963.1"/>
    <property type="molecule type" value="Genomic_DNA"/>
</dbReference>
<gene>
    <name evidence="1" type="ORF">H8B06_09010</name>
</gene>
<accession>A0ABR7YNS2</accession>
<reference evidence="1 2" key="1">
    <citation type="submission" date="2020-08" db="EMBL/GenBank/DDBJ databases">
        <title>Sphingobacterium sp. DN00404 isolated from aquaculture water.</title>
        <authorList>
            <person name="Zhang M."/>
        </authorList>
    </citation>
    <scope>NUCLEOTIDE SEQUENCE [LARGE SCALE GENOMIC DNA]</scope>
    <source>
        <strain evidence="1 2">DN00404</strain>
    </source>
</reference>
<sequence>MVTEHICPEAIYYGTVIIYFRAEVGWFCTDVANSCPVAAYLRTAPAYSYPAAGKYCRGLVYFYTEVGYCCAEVNHAALEPFCFDTEAGRSIIEADRFYTDL</sequence>
<name>A0ABR7YNS2_9SPHI</name>
<organism evidence="1 2">
    <name type="scientific">Sphingobacterium micropteri</name>
    <dbReference type="NCBI Taxonomy" id="2763501"/>
    <lineage>
        <taxon>Bacteria</taxon>
        <taxon>Pseudomonadati</taxon>
        <taxon>Bacteroidota</taxon>
        <taxon>Sphingobacteriia</taxon>
        <taxon>Sphingobacteriales</taxon>
        <taxon>Sphingobacteriaceae</taxon>
        <taxon>Sphingobacterium</taxon>
    </lineage>
</organism>